<reference evidence="10 11" key="1">
    <citation type="submission" date="2021-01" db="EMBL/GenBank/DDBJ databases">
        <title>Tumebacillus sp. strain ITR2 16S ribosomal RNA gene Genome sequencing and assembly.</title>
        <authorList>
            <person name="Kang M."/>
        </authorList>
    </citation>
    <scope>NUCLEOTIDE SEQUENCE [LARGE SCALE GENOMIC DNA]</scope>
    <source>
        <strain evidence="10 11">ITR2</strain>
    </source>
</reference>
<comment type="caution">
    <text evidence="10">The sequence shown here is derived from an EMBL/GenBank/DDBJ whole genome shotgun (WGS) entry which is preliminary data.</text>
</comment>
<evidence type="ECO:0000256" key="3">
    <source>
        <dbReference type="ARBA" id="ARBA00022598"/>
    </source>
</evidence>
<dbReference type="PANTHER" id="PTHR43033:SF1">
    <property type="entry name" value="TRNA(ILE)-LYSIDINE SYNTHASE-RELATED"/>
    <property type="match status" value="1"/>
</dbReference>
<comment type="function">
    <text evidence="8">Ligates lysine onto the cytidine present at position 34 of the AUA codon-specific tRNA(Ile) that contains the anticodon CAU, in an ATP-dependent manner. Cytidine is converted to lysidine, thus changing the amino acid specificity of the tRNA from methionine to isoleucine.</text>
</comment>
<dbReference type="EC" id="6.3.4.19" evidence="8"/>
<proteinExistence type="inferred from homology"/>
<keyword evidence="6 8" id="KW-0067">ATP-binding</keyword>
<evidence type="ECO:0000256" key="5">
    <source>
        <dbReference type="ARBA" id="ARBA00022741"/>
    </source>
</evidence>
<dbReference type="GO" id="GO:0032267">
    <property type="term" value="F:tRNA(Ile)-lysidine synthase activity"/>
    <property type="evidence" value="ECO:0007669"/>
    <property type="project" value="UniProtKB-EC"/>
</dbReference>
<dbReference type="Gene3D" id="3.40.50.620">
    <property type="entry name" value="HUPs"/>
    <property type="match status" value="1"/>
</dbReference>
<dbReference type="InterPro" id="IPR014729">
    <property type="entry name" value="Rossmann-like_a/b/a_fold"/>
</dbReference>
<evidence type="ECO:0000256" key="1">
    <source>
        <dbReference type="ARBA" id="ARBA00004496"/>
    </source>
</evidence>
<keyword evidence="3 8" id="KW-0436">Ligase</keyword>
<dbReference type="SUPFAM" id="SSF56037">
    <property type="entry name" value="PheT/TilS domain"/>
    <property type="match status" value="1"/>
</dbReference>
<accession>A0ABS1J521</accession>
<evidence type="ECO:0000256" key="7">
    <source>
        <dbReference type="ARBA" id="ARBA00048539"/>
    </source>
</evidence>
<dbReference type="Gene3D" id="3.30.465.60">
    <property type="match status" value="1"/>
</dbReference>
<dbReference type="InterPro" id="IPR012796">
    <property type="entry name" value="Lysidine-tRNA-synth_C"/>
</dbReference>
<dbReference type="SMART" id="SM00977">
    <property type="entry name" value="TilS_C"/>
    <property type="match status" value="1"/>
</dbReference>
<gene>
    <name evidence="8 10" type="primary">tilS</name>
    <name evidence="10" type="ORF">JJB07_01845</name>
</gene>
<evidence type="ECO:0000313" key="11">
    <source>
        <dbReference type="Proteomes" id="UP000602284"/>
    </source>
</evidence>
<evidence type="ECO:0000256" key="6">
    <source>
        <dbReference type="ARBA" id="ARBA00022840"/>
    </source>
</evidence>
<dbReference type="CDD" id="cd01992">
    <property type="entry name" value="TilS_N"/>
    <property type="match status" value="1"/>
</dbReference>
<dbReference type="Pfam" id="PF01171">
    <property type="entry name" value="ATP_bind_3"/>
    <property type="match status" value="1"/>
</dbReference>
<keyword evidence="4 8" id="KW-0819">tRNA processing</keyword>
<feature type="domain" description="Lysidine-tRNA(Ile) synthetase C-terminal" evidence="9">
    <location>
        <begin position="398"/>
        <end position="470"/>
    </location>
</feature>
<name>A0ABS1J521_9BACL</name>
<comment type="domain">
    <text evidence="8">The N-terminal region contains the highly conserved SGGXDS motif, predicted to be a P-loop motif involved in ATP binding.</text>
</comment>
<evidence type="ECO:0000256" key="2">
    <source>
        <dbReference type="ARBA" id="ARBA00022490"/>
    </source>
</evidence>
<dbReference type="InterPro" id="IPR011063">
    <property type="entry name" value="TilS/TtcA_N"/>
</dbReference>
<keyword evidence="5 8" id="KW-0547">Nucleotide-binding</keyword>
<dbReference type="NCBIfam" id="TIGR02432">
    <property type="entry name" value="lysidine_TilS_N"/>
    <property type="match status" value="1"/>
</dbReference>
<evidence type="ECO:0000256" key="8">
    <source>
        <dbReference type="HAMAP-Rule" id="MF_01161"/>
    </source>
</evidence>
<dbReference type="NCBIfam" id="TIGR02433">
    <property type="entry name" value="lysidine_TilS_C"/>
    <property type="match status" value="1"/>
</dbReference>
<dbReference type="PANTHER" id="PTHR43033">
    <property type="entry name" value="TRNA(ILE)-LYSIDINE SYNTHASE-RELATED"/>
    <property type="match status" value="1"/>
</dbReference>
<keyword evidence="2 8" id="KW-0963">Cytoplasm</keyword>
<comment type="catalytic activity">
    <reaction evidence="7 8">
        <text>cytidine(34) in tRNA(Ile2) + L-lysine + ATP = lysidine(34) in tRNA(Ile2) + AMP + diphosphate + H(+)</text>
        <dbReference type="Rhea" id="RHEA:43744"/>
        <dbReference type="Rhea" id="RHEA-COMP:10625"/>
        <dbReference type="Rhea" id="RHEA-COMP:10670"/>
        <dbReference type="ChEBI" id="CHEBI:15378"/>
        <dbReference type="ChEBI" id="CHEBI:30616"/>
        <dbReference type="ChEBI" id="CHEBI:32551"/>
        <dbReference type="ChEBI" id="CHEBI:33019"/>
        <dbReference type="ChEBI" id="CHEBI:82748"/>
        <dbReference type="ChEBI" id="CHEBI:83665"/>
        <dbReference type="ChEBI" id="CHEBI:456215"/>
        <dbReference type="EC" id="6.3.4.19"/>
    </reaction>
</comment>
<evidence type="ECO:0000259" key="9">
    <source>
        <dbReference type="SMART" id="SM00977"/>
    </source>
</evidence>
<comment type="similarity">
    <text evidence="8">Belongs to the tRNA(Ile)-lysidine synthase family.</text>
</comment>
<feature type="binding site" evidence="8">
    <location>
        <begin position="31"/>
        <end position="36"/>
    </location>
    <ligand>
        <name>ATP</name>
        <dbReference type="ChEBI" id="CHEBI:30616"/>
    </ligand>
</feature>
<comment type="subcellular location">
    <subcellularLocation>
        <location evidence="1 8">Cytoplasm</location>
    </subcellularLocation>
</comment>
<dbReference type="Proteomes" id="UP000602284">
    <property type="component" value="Unassembled WGS sequence"/>
</dbReference>
<evidence type="ECO:0000256" key="4">
    <source>
        <dbReference type="ARBA" id="ARBA00022694"/>
    </source>
</evidence>
<dbReference type="RefSeq" id="WP_201630637.1">
    <property type="nucleotide sequence ID" value="NZ_JAEQNB010000001.1"/>
</dbReference>
<dbReference type="Pfam" id="PF11734">
    <property type="entry name" value="TilS_C"/>
    <property type="match status" value="1"/>
</dbReference>
<dbReference type="InterPro" id="IPR012795">
    <property type="entry name" value="tRNA_Ile_lys_synt_N"/>
</dbReference>
<dbReference type="InterPro" id="IPR012094">
    <property type="entry name" value="tRNA_Ile_lys_synt"/>
</dbReference>
<evidence type="ECO:0000313" key="10">
    <source>
        <dbReference type="EMBL" id="MBL0385377.1"/>
    </source>
</evidence>
<protein>
    <recommendedName>
        <fullName evidence="8">tRNA(Ile)-lysidine synthase</fullName>
        <ecNumber evidence="8">6.3.4.19</ecNumber>
    </recommendedName>
    <alternativeName>
        <fullName evidence="8">tRNA(Ile)-2-lysyl-cytidine synthase</fullName>
    </alternativeName>
    <alternativeName>
        <fullName evidence="8">tRNA(Ile)-lysidine synthetase</fullName>
    </alternativeName>
</protein>
<dbReference type="SUPFAM" id="SSF82829">
    <property type="entry name" value="MesJ substrate recognition domain-like"/>
    <property type="match status" value="1"/>
</dbReference>
<dbReference type="HAMAP" id="MF_01161">
    <property type="entry name" value="tRNA_Ile_lys_synt"/>
    <property type="match status" value="1"/>
</dbReference>
<dbReference type="SUPFAM" id="SSF52402">
    <property type="entry name" value="Adenine nucleotide alpha hydrolases-like"/>
    <property type="match status" value="1"/>
</dbReference>
<organism evidence="10 11">
    <name type="scientific">Tumebacillus amylolyticus</name>
    <dbReference type="NCBI Taxonomy" id="2801339"/>
    <lineage>
        <taxon>Bacteria</taxon>
        <taxon>Bacillati</taxon>
        <taxon>Bacillota</taxon>
        <taxon>Bacilli</taxon>
        <taxon>Bacillales</taxon>
        <taxon>Alicyclobacillaceae</taxon>
        <taxon>Tumebacillus</taxon>
    </lineage>
</organism>
<keyword evidence="11" id="KW-1185">Reference proteome</keyword>
<sequence length="476" mass="53742">MRTHPLIESVRRTATDHDLLPSGEKVLVAVSGGVDSMVLLDVLHRLQPHFGIEVVVAHVDHGLRGHESSEDRAFVERQAAERGLDVFSEAFDVKAYARENGLSTQVAAREVRYDYLRRVAGESGARLIATAHHADDQAETVLMRVLRGTALKGLGGIPMRRFEDGERYELIRPLLEVWRAEIASYANDFGILYREDSSNASSHYLRNKIRIQLLPELAAEYNEGVKSHLVQLAGCAREDDRYLNGLAEREYRRICRHESERVLSADVRLLGVSPLPLQRRVITLILYYLRGHTKVWEQVHIESVRSLLENRYPSAELHLPHAIVARREYDRLFFTFAEDPPHEPAVPDAPFELTQLGRFELPQFGIALQVTEVEGVPSRPRDAWVAHFDADELSSSRIYIRSRAAGDTLHPLGLHGSKLVSDVFVDAKVPKHRRETWPLLCINDSIAWVVGLTRGQAGLLTQKTARTLVIRATELS</sequence>
<dbReference type="EMBL" id="JAEQNB010000001">
    <property type="protein sequence ID" value="MBL0385377.1"/>
    <property type="molecule type" value="Genomic_DNA"/>
</dbReference>